<dbReference type="AlphaFoldDB" id="A0A0E9W424"/>
<sequence length="24" mass="2845">MCLTEIAPMMAKTIKAFKNRFSRR</sequence>
<accession>A0A0E9W424</accession>
<dbReference type="EMBL" id="GBXM01024267">
    <property type="protein sequence ID" value="JAH84310.1"/>
    <property type="molecule type" value="Transcribed_RNA"/>
</dbReference>
<name>A0A0E9W424_ANGAN</name>
<reference evidence="1" key="1">
    <citation type="submission" date="2014-11" db="EMBL/GenBank/DDBJ databases">
        <authorList>
            <person name="Amaro Gonzalez C."/>
        </authorList>
    </citation>
    <scope>NUCLEOTIDE SEQUENCE</scope>
</reference>
<reference evidence="1" key="2">
    <citation type="journal article" date="2015" name="Fish Shellfish Immunol.">
        <title>Early steps in the European eel (Anguilla anguilla)-Vibrio vulnificus interaction in the gills: Role of the RtxA13 toxin.</title>
        <authorList>
            <person name="Callol A."/>
            <person name="Pajuelo D."/>
            <person name="Ebbesson L."/>
            <person name="Teles M."/>
            <person name="MacKenzie S."/>
            <person name="Amaro C."/>
        </authorList>
    </citation>
    <scope>NUCLEOTIDE SEQUENCE</scope>
</reference>
<evidence type="ECO:0000313" key="1">
    <source>
        <dbReference type="EMBL" id="JAH84310.1"/>
    </source>
</evidence>
<proteinExistence type="predicted"/>
<protein>
    <submittedName>
        <fullName evidence="1">Uncharacterized protein</fullName>
    </submittedName>
</protein>
<organism evidence="1">
    <name type="scientific">Anguilla anguilla</name>
    <name type="common">European freshwater eel</name>
    <name type="synonym">Muraena anguilla</name>
    <dbReference type="NCBI Taxonomy" id="7936"/>
    <lineage>
        <taxon>Eukaryota</taxon>
        <taxon>Metazoa</taxon>
        <taxon>Chordata</taxon>
        <taxon>Craniata</taxon>
        <taxon>Vertebrata</taxon>
        <taxon>Euteleostomi</taxon>
        <taxon>Actinopterygii</taxon>
        <taxon>Neopterygii</taxon>
        <taxon>Teleostei</taxon>
        <taxon>Anguilliformes</taxon>
        <taxon>Anguillidae</taxon>
        <taxon>Anguilla</taxon>
    </lineage>
</organism>